<keyword evidence="1" id="KW-0805">Transcription regulation</keyword>
<organism evidence="5 6">
    <name type="scientific">Streptomyces niveiscabiei</name>
    <dbReference type="NCBI Taxonomy" id="164115"/>
    <lineage>
        <taxon>Bacteria</taxon>
        <taxon>Bacillati</taxon>
        <taxon>Actinomycetota</taxon>
        <taxon>Actinomycetes</taxon>
        <taxon>Kitasatosporales</taxon>
        <taxon>Streptomycetaceae</taxon>
        <taxon>Streptomyces</taxon>
    </lineage>
</organism>
<dbReference type="EMBL" id="JBJVNI010000037">
    <property type="protein sequence ID" value="MFM9615583.1"/>
    <property type="molecule type" value="Genomic_DNA"/>
</dbReference>
<keyword evidence="6" id="KW-1185">Reference proteome</keyword>
<dbReference type="Proteomes" id="UP001631957">
    <property type="component" value="Unassembled WGS sequence"/>
</dbReference>
<gene>
    <name evidence="5" type="ORF">ACKI18_43740</name>
</gene>
<evidence type="ECO:0000256" key="3">
    <source>
        <dbReference type="ARBA" id="ARBA00023163"/>
    </source>
</evidence>
<evidence type="ECO:0000256" key="1">
    <source>
        <dbReference type="ARBA" id="ARBA00023015"/>
    </source>
</evidence>
<feature type="domain" description="Transcriptional regulator LacI/GalR-like sensor" evidence="4">
    <location>
        <begin position="2"/>
        <end position="51"/>
    </location>
</feature>
<dbReference type="InterPro" id="IPR046335">
    <property type="entry name" value="LacI/GalR-like_sensor"/>
</dbReference>
<accession>A0ABW9I5D9</accession>
<comment type="caution">
    <text evidence="5">The sequence shown here is derived from an EMBL/GenBank/DDBJ whole genome shotgun (WGS) entry which is preliminary data.</text>
</comment>
<evidence type="ECO:0000259" key="4">
    <source>
        <dbReference type="Pfam" id="PF13377"/>
    </source>
</evidence>
<protein>
    <submittedName>
        <fullName evidence="5">Substrate-binding domain-containing protein</fullName>
    </submittedName>
</protein>
<dbReference type="Gene3D" id="3.40.50.2300">
    <property type="match status" value="1"/>
</dbReference>
<dbReference type="RefSeq" id="WP_240553871.1">
    <property type="nucleotide sequence ID" value="NZ_JBJVNI010000037.1"/>
</dbReference>
<sequence length="75" mass="7993">MTVGATAAPREAGPHVPRAVSVIGFDNVHCTTDLPPSLTTVRVPDRRTARAGPRGDEHVVLSPQLVITESMRAPR</sequence>
<dbReference type="InterPro" id="IPR028082">
    <property type="entry name" value="Peripla_BP_I"/>
</dbReference>
<reference evidence="5 6" key="1">
    <citation type="submission" date="2024-12" db="EMBL/GenBank/DDBJ databases">
        <title>Forecasting of Potato common scab and diversities of Pathogenic streptomyces spp. in china.</title>
        <authorList>
            <person name="Handique U."/>
            <person name="Wu J."/>
        </authorList>
    </citation>
    <scope>NUCLEOTIDE SEQUENCE [LARGE SCALE GENOMIC DNA]</scope>
    <source>
        <strain evidence="5 6">ZRIMU1530</strain>
    </source>
</reference>
<evidence type="ECO:0000256" key="2">
    <source>
        <dbReference type="ARBA" id="ARBA00023125"/>
    </source>
</evidence>
<dbReference type="Pfam" id="PF13377">
    <property type="entry name" value="Peripla_BP_3"/>
    <property type="match status" value="1"/>
</dbReference>
<proteinExistence type="predicted"/>
<evidence type="ECO:0000313" key="5">
    <source>
        <dbReference type="EMBL" id="MFM9615583.1"/>
    </source>
</evidence>
<name>A0ABW9I5D9_9ACTN</name>
<dbReference type="SUPFAM" id="SSF53822">
    <property type="entry name" value="Periplasmic binding protein-like I"/>
    <property type="match status" value="1"/>
</dbReference>
<evidence type="ECO:0000313" key="6">
    <source>
        <dbReference type="Proteomes" id="UP001631957"/>
    </source>
</evidence>
<keyword evidence="2" id="KW-0238">DNA-binding</keyword>
<keyword evidence="3" id="KW-0804">Transcription</keyword>